<evidence type="ECO:0000256" key="4">
    <source>
        <dbReference type="ARBA" id="ARBA00022692"/>
    </source>
</evidence>
<gene>
    <name evidence="9" type="ORF">E4663_05300</name>
</gene>
<dbReference type="InterPro" id="IPR020846">
    <property type="entry name" value="MFS_dom"/>
</dbReference>
<dbReference type="AlphaFoldDB" id="A0A4Z0H227"/>
<feature type="transmembrane region" description="Helical" evidence="7">
    <location>
        <begin position="108"/>
        <end position="130"/>
    </location>
</feature>
<protein>
    <submittedName>
        <fullName evidence="9">MFS transporter</fullName>
    </submittedName>
</protein>
<evidence type="ECO:0000256" key="2">
    <source>
        <dbReference type="ARBA" id="ARBA00022448"/>
    </source>
</evidence>
<feature type="transmembrane region" description="Helical" evidence="7">
    <location>
        <begin position="288"/>
        <end position="306"/>
    </location>
</feature>
<dbReference type="GO" id="GO:0022857">
    <property type="term" value="F:transmembrane transporter activity"/>
    <property type="evidence" value="ECO:0007669"/>
    <property type="project" value="InterPro"/>
</dbReference>
<evidence type="ECO:0000259" key="8">
    <source>
        <dbReference type="PROSITE" id="PS50850"/>
    </source>
</evidence>
<evidence type="ECO:0000313" key="9">
    <source>
        <dbReference type="EMBL" id="TGB04412.1"/>
    </source>
</evidence>
<dbReference type="Proteomes" id="UP000297982">
    <property type="component" value="Unassembled WGS sequence"/>
</dbReference>
<keyword evidence="10" id="KW-1185">Reference proteome</keyword>
<dbReference type="STRING" id="192814.GCA_900166575_01460"/>
<dbReference type="PRINTS" id="PR01988">
    <property type="entry name" value="EXPORTERBACE"/>
</dbReference>
<dbReference type="CDD" id="cd06173">
    <property type="entry name" value="MFS_MefA_like"/>
    <property type="match status" value="1"/>
</dbReference>
<evidence type="ECO:0000256" key="6">
    <source>
        <dbReference type="ARBA" id="ARBA00023136"/>
    </source>
</evidence>
<feature type="transmembrane region" description="Helical" evidence="7">
    <location>
        <begin position="228"/>
        <end position="252"/>
    </location>
</feature>
<keyword evidence="5 7" id="KW-1133">Transmembrane helix</keyword>
<dbReference type="SUPFAM" id="SSF103473">
    <property type="entry name" value="MFS general substrate transporter"/>
    <property type="match status" value="1"/>
</dbReference>
<dbReference type="Pfam" id="PF07690">
    <property type="entry name" value="MFS_1"/>
    <property type="match status" value="1"/>
</dbReference>
<evidence type="ECO:0000256" key="3">
    <source>
        <dbReference type="ARBA" id="ARBA00022475"/>
    </source>
</evidence>
<dbReference type="EMBL" id="SRJC01000001">
    <property type="protein sequence ID" value="TGB04412.1"/>
    <property type="molecule type" value="Genomic_DNA"/>
</dbReference>
<dbReference type="PANTHER" id="PTHR23513">
    <property type="entry name" value="INTEGRAL MEMBRANE EFFLUX PROTEIN-RELATED"/>
    <property type="match status" value="1"/>
</dbReference>
<dbReference type="Gene3D" id="1.20.1250.20">
    <property type="entry name" value="MFS general substrate transporter like domains"/>
    <property type="match status" value="1"/>
</dbReference>
<keyword evidence="2" id="KW-0813">Transport</keyword>
<dbReference type="InterPro" id="IPR011701">
    <property type="entry name" value="MFS"/>
</dbReference>
<comment type="caution">
    <text evidence="9">The sequence shown here is derived from an EMBL/GenBank/DDBJ whole genome shotgun (WGS) entry which is preliminary data.</text>
</comment>
<evidence type="ECO:0000256" key="5">
    <source>
        <dbReference type="ARBA" id="ARBA00022989"/>
    </source>
</evidence>
<dbReference type="InterPro" id="IPR022324">
    <property type="entry name" value="Bacilysin_exporter_BacE_put"/>
</dbReference>
<feature type="transmembrane region" description="Helical" evidence="7">
    <location>
        <begin position="312"/>
        <end position="331"/>
    </location>
</feature>
<organism evidence="9 10">
    <name type="scientific">Halobacillus salinus</name>
    <dbReference type="NCBI Taxonomy" id="192814"/>
    <lineage>
        <taxon>Bacteria</taxon>
        <taxon>Bacillati</taxon>
        <taxon>Bacillota</taxon>
        <taxon>Bacilli</taxon>
        <taxon>Bacillales</taxon>
        <taxon>Bacillaceae</taxon>
        <taxon>Halobacillus</taxon>
    </lineage>
</organism>
<feature type="transmembrane region" description="Helical" evidence="7">
    <location>
        <begin position="151"/>
        <end position="170"/>
    </location>
</feature>
<dbReference type="PANTHER" id="PTHR23513:SF6">
    <property type="entry name" value="MAJOR FACILITATOR SUPERFAMILY ASSOCIATED DOMAIN-CONTAINING PROTEIN"/>
    <property type="match status" value="1"/>
</dbReference>
<feature type="transmembrane region" description="Helical" evidence="7">
    <location>
        <begin position="176"/>
        <end position="193"/>
    </location>
</feature>
<evidence type="ECO:0000256" key="7">
    <source>
        <dbReference type="SAM" id="Phobius"/>
    </source>
</evidence>
<feature type="transmembrane region" description="Helical" evidence="7">
    <location>
        <begin position="378"/>
        <end position="397"/>
    </location>
</feature>
<feature type="transmembrane region" description="Helical" evidence="7">
    <location>
        <begin position="352"/>
        <end position="372"/>
    </location>
</feature>
<keyword evidence="3" id="KW-1003">Cell membrane</keyword>
<dbReference type="RefSeq" id="WP_135326874.1">
    <property type="nucleotide sequence ID" value="NZ_SRJC01000001.1"/>
</dbReference>
<accession>A0A4Z0H227</accession>
<feature type="transmembrane region" description="Helical" evidence="7">
    <location>
        <begin position="258"/>
        <end position="276"/>
    </location>
</feature>
<evidence type="ECO:0000313" key="10">
    <source>
        <dbReference type="Proteomes" id="UP000297982"/>
    </source>
</evidence>
<sequence length="400" mass="43769">MEELQECERSWTEERQGLRLIGSNFISFFGDQMYVIALPLIVLALTGSPLQMGIIAALERLPVLLQPLAGVLTDRMNRRTLLWSCDIGRFVLMGGLGVLAITDLLHMAFLYFGALLIGIMTQIYQTAQFATLPRVVHKNHLPLFNSMNTGMLQTAMLLGPGLAGLLISIWSPGVGLIINSLTFLIAFILIRTIPQDAPPKNRESTVWEDVKEGAAFVLEKKPIFYTNLAMFFSIFGTTLFLTMMIVHVKLLAFSSIEIGWFVSIGGAGALLGALSVNAVKPRVSARALLFSAGVTGAVSIILFSLYDSFWMLSLMNAIGAGMASMKSPAIVTIRQQLTPRRLHGRVQATSRWMTWLLMPVAALCSGLFTEWIGTEGTIMIGGIIALLASFIYLHPSLKSV</sequence>
<dbReference type="GO" id="GO:0005886">
    <property type="term" value="C:plasma membrane"/>
    <property type="evidence" value="ECO:0007669"/>
    <property type="project" value="UniProtKB-SubCell"/>
</dbReference>
<dbReference type="PROSITE" id="PS50850">
    <property type="entry name" value="MFS"/>
    <property type="match status" value="1"/>
</dbReference>
<reference evidence="9 10" key="1">
    <citation type="journal article" date="2003" name="Int. J. Syst. Evol. Microbiol.">
        <title>Halobacillus salinus sp. nov., isolated from a salt lake on the coast of the East Sea in Korea.</title>
        <authorList>
            <person name="Yoon J.H."/>
            <person name="Kang K.H."/>
            <person name="Park Y.H."/>
        </authorList>
    </citation>
    <scope>NUCLEOTIDE SEQUENCE [LARGE SCALE GENOMIC DNA]</scope>
    <source>
        <strain evidence="9 10">HSL-3</strain>
    </source>
</reference>
<dbReference type="InterPro" id="IPR036259">
    <property type="entry name" value="MFS_trans_sf"/>
</dbReference>
<name>A0A4Z0H227_9BACI</name>
<feature type="domain" description="Major facilitator superfamily (MFS) profile" evidence="8">
    <location>
        <begin position="222"/>
        <end position="400"/>
    </location>
</feature>
<keyword evidence="4 7" id="KW-0812">Transmembrane</keyword>
<keyword evidence="6 7" id="KW-0472">Membrane</keyword>
<evidence type="ECO:0000256" key="1">
    <source>
        <dbReference type="ARBA" id="ARBA00004651"/>
    </source>
</evidence>
<comment type="subcellular location">
    <subcellularLocation>
        <location evidence="1">Cell membrane</location>
        <topology evidence="1">Multi-pass membrane protein</topology>
    </subcellularLocation>
</comment>
<proteinExistence type="predicted"/>